<dbReference type="InterPro" id="IPR018564">
    <property type="entry name" value="Repl_chkpnt_MRC1_dom"/>
</dbReference>
<dbReference type="Pfam" id="PF09444">
    <property type="entry name" value="MRC1"/>
    <property type="match status" value="1"/>
</dbReference>
<feature type="compositionally biased region" description="Acidic residues" evidence="1">
    <location>
        <begin position="844"/>
        <end position="858"/>
    </location>
</feature>
<feature type="compositionally biased region" description="Polar residues" evidence="1">
    <location>
        <begin position="134"/>
        <end position="191"/>
    </location>
</feature>
<feature type="region of interest" description="Disordered" evidence="1">
    <location>
        <begin position="1180"/>
        <end position="1208"/>
    </location>
</feature>
<feature type="region of interest" description="Disordered" evidence="1">
    <location>
        <begin position="86"/>
        <end position="463"/>
    </location>
</feature>
<feature type="region of interest" description="Disordered" evidence="1">
    <location>
        <begin position="1251"/>
        <end position="1276"/>
    </location>
</feature>
<feature type="compositionally biased region" description="Acidic residues" evidence="1">
    <location>
        <begin position="878"/>
        <end position="904"/>
    </location>
</feature>
<feature type="compositionally biased region" description="Acidic residues" evidence="1">
    <location>
        <begin position="1089"/>
        <end position="1104"/>
    </location>
</feature>
<keyword evidence="4" id="KW-1185">Reference proteome</keyword>
<feature type="region of interest" description="Disordered" evidence="1">
    <location>
        <begin position="1078"/>
        <end position="1127"/>
    </location>
</feature>
<feature type="compositionally biased region" description="Basic and acidic residues" evidence="1">
    <location>
        <begin position="680"/>
        <end position="694"/>
    </location>
</feature>
<feature type="compositionally biased region" description="Acidic residues" evidence="1">
    <location>
        <begin position="451"/>
        <end position="462"/>
    </location>
</feature>
<proteinExistence type="predicted"/>
<feature type="compositionally biased region" description="Polar residues" evidence="1">
    <location>
        <begin position="39"/>
        <end position="53"/>
    </location>
</feature>
<evidence type="ECO:0000256" key="1">
    <source>
        <dbReference type="SAM" id="MobiDB-lite"/>
    </source>
</evidence>
<feature type="compositionally biased region" description="Basic and acidic residues" evidence="1">
    <location>
        <begin position="86"/>
        <end position="101"/>
    </location>
</feature>
<feature type="compositionally biased region" description="Basic and acidic residues" evidence="1">
    <location>
        <begin position="366"/>
        <end position="397"/>
    </location>
</feature>
<feature type="compositionally biased region" description="Polar residues" evidence="1">
    <location>
        <begin position="208"/>
        <end position="219"/>
    </location>
</feature>
<feature type="compositionally biased region" description="Polar residues" evidence="1">
    <location>
        <begin position="1189"/>
        <end position="1199"/>
    </location>
</feature>
<organism evidence="3 4">
    <name type="scientific">Wickerhamomyces ciferrii (strain ATCC 14091 / BCRC 22168 / CBS 111 / JCM 3599 / NBRC 0793 / NRRL Y-1031 F-60-10)</name>
    <name type="common">Yeast</name>
    <name type="synonym">Pichia ciferrii</name>
    <dbReference type="NCBI Taxonomy" id="1206466"/>
    <lineage>
        <taxon>Eukaryota</taxon>
        <taxon>Fungi</taxon>
        <taxon>Dikarya</taxon>
        <taxon>Ascomycota</taxon>
        <taxon>Saccharomycotina</taxon>
        <taxon>Saccharomycetes</taxon>
        <taxon>Phaffomycetales</taxon>
        <taxon>Wickerhamomycetaceae</taxon>
        <taxon>Wickerhamomyces</taxon>
    </lineage>
</organism>
<feature type="region of interest" description="Disordered" evidence="1">
    <location>
        <begin position="595"/>
        <end position="717"/>
    </location>
</feature>
<dbReference type="Proteomes" id="UP000009328">
    <property type="component" value="Unassembled WGS sequence"/>
</dbReference>
<feature type="compositionally biased region" description="Acidic residues" evidence="1">
    <location>
        <begin position="28"/>
        <end position="37"/>
    </location>
</feature>
<feature type="compositionally biased region" description="Basic and acidic residues" evidence="1">
    <location>
        <begin position="905"/>
        <end position="942"/>
    </location>
</feature>
<feature type="compositionally biased region" description="Basic and acidic residues" evidence="1">
    <location>
        <begin position="595"/>
        <end position="605"/>
    </location>
</feature>
<sequence length="1302" mass="148781">MDLLDDLELSPVKSKTFKKNIDLKVDNDVENSDEESNELPTSTPVLNDISNNKPDTEASKPKGVPSIANLFGSSVSLLDRVKKRLNGEKLDEPVPESEKPTQEIQTQLIDKTQETTTSNTTSEENQSTQEIEPPTQQINNSHIQESTQVIPTSESQNQDSILSTSKMDQTQNVDDIPSSQITKSSTKSPSYEISKDDINDVFAEEQDTQVVLNQQTAPVNDQHDDDEDDEDEIRQPTRSIPNMFSDDDEEEEDLHTKTQEKKKNNSLFMDSESEDDEDNKLNVKEEAHKEEDLDPTQARLKKIEQLAAKKRAERLLREQQEREKDQNDLTTYKQLSDPVKGEYDDDDENEGDVSVSTIKPKRTKTKKELEEEEQERRRQARSEQLQHEEKVVKKFDKNSLLAAFGMGDNVPSDNMSSPQKHQSSPATSPLQEEENGKGPIVKTEKSGNVELSDESDDDDDFQVTDFFNEDKMKKMEEKEKPKFVLQTPFNFNKQATEVIELDSDSDSDIEEATSKVTRLEVKSKFSKQTMGKQAQKKKQVSRNQLIAHLREKARNQLKKDKTDFEEANKEIIAEVAQEQDAVDKLLDKFMAAADRQKEKEKMIKEQRKRAKEAGVEFNDNAYDDESDYAEVPDSDFDQSMDENESEGDEDAGDEEGSDEDNEADEEQKDNNEEEEEADGGDDKDREATEAEIKQHLLAKKQNDSAEATINWGDDSQDFGDLEGLNGGATQKLKMLGMGLTQAFETESPKIDGKTVNIFDQIRNKNNHVIGEEDSFVESSLKDKSFSYSINSQKPRELNFDEPATQLSEIMPPTQAISTQKDSIGTLHDSAPQDSFQATVKDDYGDFADAEDDEDDEDELPVKRHRIKRVVKDDTKESDVEDEKEQDAFNEEEEDDDDEEEEETEEERRKRADAIRAEIRRREKEQEDRRLEMKKQGLDKIMENEAEESEDEWQGIGGIDGEKFDEENSEDEKMLDDYSKVNLNKEELDKFIAEQENIKDKKLLTKVLKDVDEHFKSKKGDRSLDIEVDGDDDEVIQRYNRLRNEKMRQRLLENMEVAKLSKDAKAKAFFQSIAEDSQNPINEIFGGNETDSDAQSDLDNEEDDPFVEKQEITKDQMQDPDNAPKKKKTIKITEAYVQKTLSFLNDDEDDKIEQNAAFAAHQHGFLDDDDDFGDDLHSLKQKSIIRMPETTPQRKSTIDLTNEEDQSPTQFFKMPSKIMKSFQSNSNDSFKNKNEVTVSTAYKAATSSKASIMSFGKTKNTETKQPSKRVSQSQDTRVLKARKIERTLKKGNKLKKLNTEAFE</sequence>
<feature type="compositionally biased region" description="Polar residues" evidence="1">
    <location>
        <begin position="411"/>
        <end position="430"/>
    </location>
</feature>
<name>K0KLE2_WICCF</name>
<evidence type="ECO:0000313" key="3">
    <source>
        <dbReference type="EMBL" id="CCH43781.1"/>
    </source>
</evidence>
<dbReference type="eggNOG" id="ENOG502QSP5">
    <property type="taxonomic scope" value="Eukaryota"/>
</dbReference>
<dbReference type="HOGENOM" id="CLU_267364_0_0_1"/>
<feature type="compositionally biased region" description="Basic and acidic residues" evidence="1">
    <location>
        <begin position="1105"/>
        <end position="1116"/>
    </location>
</feature>
<feature type="domain" description="DNA replication checkpoint mediator MRC1" evidence="2">
    <location>
        <begin position="933"/>
        <end position="1071"/>
    </location>
</feature>
<dbReference type="EMBL" id="CAIF01000089">
    <property type="protein sequence ID" value="CCH43781.1"/>
    <property type="molecule type" value="Genomic_DNA"/>
</dbReference>
<feature type="compositionally biased region" description="Acidic residues" evidence="1">
    <location>
        <begin position="943"/>
        <end position="952"/>
    </location>
</feature>
<feature type="compositionally biased region" description="Basic and acidic residues" evidence="1">
    <location>
        <begin position="279"/>
        <end position="291"/>
    </location>
</feature>
<feature type="compositionally biased region" description="Basic and acidic residues" evidence="1">
    <location>
        <begin position="254"/>
        <end position="263"/>
    </location>
</feature>
<feature type="compositionally biased region" description="Basic and acidic residues" evidence="1">
    <location>
        <begin position="313"/>
        <end position="327"/>
    </location>
</feature>
<dbReference type="STRING" id="1206466.K0KLE2"/>
<evidence type="ECO:0000259" key="2">
    <source>
        <dbReference type="Pfam" id="PF09444"/>
    </source>
</evidence>
<evidence type="ECO:0000313" key="4">
    <source>
        <dbReference type="Proteomes" id="UP000009328"/>
    </source>
</evidence>
<accession>K0KLE2</accession>
<reference evidence="3 4" key="1">
    <citation type="journal article" date="2012" name="Eukaryot. Cell">
        <title>Draft genome sequence of Wickerhamomyces ciferrii NRRL Y-1031 F-60-10.</title>
        <authorList>
            <person name="Schneider J."/>
            <person name="Andrea H."/>
            <person name="Blom J."/>
            <person name="Jaenicke S."/>
            <person name="Ruckert C."/>
            <person name="Schorsch C."/>
            <person name="Szczepanowski R."/>
            <person name="Farwick M."/>
            <person name="Goesmann A."/>
            <person name="Puhler A."/>
            <person name="Schaffer S."/>
            <person name="Tauch A."/>
            <person name="Kohler T."/>
            <person name="Brinkrolf K."/>
        </authorList>
    </citation>
    <scope>NUCLEOTIDE SEQUENCE [LARGE SCALE GENOMIC DNA]</scope>
    <source>
        <strain evidence="4">ATCC 14091 / BCRC 22168 / CBS 111 / JCM 3599 / NBRC 0793 / NRRL Y-1031 F-60-10</strain>
    </source>
</reference>
<feature type="compositionally biased region" description="Acidic residues" evidence="1">
    <location>
        <begin position="223"/>
        <end position="232"/>
    </location>
</feature>
<gene>
    <name evidence="3" type="ORF">BN7_3335</name>
</gene>
<feature type="compositionally biased region" description="Low complexity" evidence="1">
    <location>
        <begin position="114"/>
        <end position="130"/>
    </location>
</feature>
<feature type="region of interest" description="Disordered" evidence="1">
    <location>
        <begin position="25"/>
        <end position="68"/>
    </location>
</feature>
<dbReference type="FunCoup" id="K0KLE2">
    <property type="interactions" value="281"/>
</dbReference>
<protein>
    <submittedName>
        <fullName evidence="3">Mediator of replication checkpoint protein 1</fullName>
    </submittedName>
</protein>
<feature type="region of interest" description="Disordered" evidence="1">
    <location>
        <begin position="809"/>
        <end position="973"/>
    </location>
</feature>
<feature type="compositionally biased region" description="Acidic residues" evidence="1">
    <location>
        <begin position="621"/>
        <end position="679"/>
    </location>
</feature>
<comment type="caution">
    <text evidence="3">The sequence shown here is derived from an EMBL/GenBank/DDBJ whole genome shotgun (WGS) entry which is preliminary data.</text>
</comment>
<dbReference type="InParanoid" id="K0KLE2"/>